<evidence type="ECO:0000313" key="4">
    <source>
        <dbReference type="EMBL" id="ERN12618.1"/>
    </source>
</evidence>
<dbReference type="Gramene" id="ERN12618">
    <property type="protein sequence ID" value="ERN12618"/>
    <property type="gene ID" value="AMTR_s00025p00229930"/>
</dbReference>
<name>W1PWR5_AMBTC</name>
<dbReference type="PANTHER" id="PTHR47258:SF1">
    <property type="entry name" value="E3 UBIQUITIN-PROTEIN LIGASE XERICO-RELATED"/>
    <property type="match status" value="1"/>
</dbReference>
<reference evidence="5" key="1">
    <citation type="journal article" date="2013" name="Science">
        <title>The Amborella genome and the evolution of flowering plants.</title>
        <authorList>
            <consortium name="Amborella Genome Project"/>
        </authorList>
    </citation>
    <scope>NUCLEOTIDE SEQUENCE [LARGE SCALE GENOMIC DNA]</scope>
</reference>
<keyword evidence="2" id="KW-0472">Membrane</keyword>
<keyword evidence="2" id="KW-0812">Transmembrane</keyword>
<dbReference type="SMART" id="SM00184">
    <property type="entry name" value="RING"/>
    <property type="match status" value="1"/>
</dbReference>
<dbReference type="Gene3D" id="3.30.40.10">
    <property type="entry name" value="Zinc/RING finger domain, C3HC4 (zinc finger)"/>
    <property type="match status" value="1"/>
</dbReference>
<dbReference type="HOGENOM" id="CLU_013137_18_6_1"/>
<dbReference type="CDD" id="cd23121">
    <property type="entry name" value="RING-H2_RHA1-like"/>
    <property type="match status" value="1"/>
</dbReference>
<dbReference type="InterPro" id="IPR001841">
    <property type="entry name" value="Znf_RING"/>
</dbReference>
<proteinExistence type="predicted"/>
<dbReference type="PANTHER" id="PTHR47258">
    <property type="match status" value="1"/>
</dbReference>
<evidence type="ECO:0000259" key="3">
    <source>
        <dbReference type="PROSITE" id="PS50089"/>
    </source>
</evidence>
<dbReference type="InterPro" id="IPR044249">
    <property type="entry name" value="XERICO-like"/>
</dbReference>
<keyword evidence="1" id="KW-0863">Zinc-finger</keyword>
<dbReference type="eggNOG" id="KOG0800">
    <property type="taxonomic scope" value="Eukaryota"/>
</dbReference>
<keyword evidence="1" id="KW-0479">Metal-binding</keyword>
<dbReference type="AlphaFoldDB" id="W1PWR5"/>
<dbReference type="GO" id="GO:0061630">
    <property type="term" value="F:ubiquitin protein ligase activity"/>
    <property type="evidence" value="ECO:0000318"/>
    <property type="project" value="GO_Central"/>
</dbReference>
<evidence type="ECO:0000256" key="2">
    <source>
        <dbReference type="SAM" id="Phobius"/>
    </source>
</evidence>
<keyword evidence="1" id="KW-0862">Zinc</keyword>
<protein>
    <recommendedName>
        <fullName evidence="3">RING-type domain-containing protein</fullName>
    </recommendedName>
</protein>
<dbReference type="GO" id="GO:0016567">
    <property type="term" value="P:protein ubiquitination"/>
    <property type="evidence" value="ECO:0000318"/>
    <property type="project" value="GO_Central"/>
</dbReference>
<evidence type="ECO:0000313" key="5">
    <source>
        <dbReference type="Proteomes" id="UP000017836"/>
    </source>
</evidence>
<sequence>MSFSVEYSGFVVLQLLYRVYFFLAAIRGLLAWTLRFCGLRGLPESYYQWPESWPENEDSGQNSDSQITAEMIRRGLPVSRYENHCEHENTCAVCLNEMRSEEIIRELIMCSHIFHKECLDRWVDSDRKTCPLCRTPLIVAGMSAPEYFAGHNWAVEKLIYLFADDLILEQS</sequence>
<dbReference type="Proteomes" id="UP000017836">
    <property type="component" value="Unassembled WGS sequence"/>
</dbReference>
<gene>
    <name evidence="4" type="ORF">AMTR_s00025p00229930</name>
</gene>
<dbReference type="EMBL" id="KI392614">
    <property type="protein sequence ID" value="ERN12618.1"/>
    <property type="molecule type" value="Genomic_DNA"/>
</dbReference>
<accession>W1PWR5</accession>
<dbReference type="PROSITE" id="PS50089">
    <property type="entry name" value="ZF_RING_2"/>
    <property type="match status" value="1"/>
</dbReference>
<dbReference type="OMA" id="DDHICAV"/>
<keyword evidence="2" id="KW-1133">Transmembrane helix</keyword>
<organism evidence="4 5">
    <name type="scientific">Amborella trichopoda</name>
    <dbReference type="NCBI Taxonomy" id="13333"/>
    <lineage>
        <taxon>Eukaryota</taxon>
        <taxon>Viridiplantae</taxon>
        <taxon>Streptophyta</taxon>
        <taxon>Embryophyta</taxon>
        <taxon>Tracheophyta</taxon>
        <taxon>Spermatophyta</taxon>
        <taxon>Magnoliopsida</taxon>
        <taxon>Amborellales</taxon>
        <taxon>Amborellaceae</taxon>
        <taxon>Amborella</taxon>
    </lineage>
</organism>
<feature type="transmembrane region" description="Helical" evidence="2">
    <location>
        <begin position="15"/>
        <end position="34"/>
    </location>
</feature>
<dbReference type="Pfam" id="PF13639">
    <property type="entry name" value="zf-RING_2"/>
    <property type="match status" value="1"/>
</dbReference>
<dbReference type="GO" id="GO:0008270">
    <property type="term" value="F:zinc ion binding"/>
    <property type="evidence" value="ECO:0007669"/>
    <property type="project" value="UniProtKB-KW"/>
</dbReference>
<feature type="domain" description="RING-type" evidence="3">
    <location>
        <begin position="91"/>
        <end position="134"/>
    </location>
</feature>
<dbReference type="InterPro" id="IPR013083">
    <property type="entry name" value="Znf_RING/FYVE/PHD"/>
</dbReference>
<dbReference type="SUPFAM" id="SSF57850">
    <property type="entry name" value="RING/U-box"/>
    <property type="match status" value="1"/>
</dbReference>
<keyword evidence="5" id="KW-1185">Reference proteome</keyword>
<evidence type="ECO:0000256" key="1">
    <source>
        <dbReference type="PROSITE-ProRule" id="PRU00175"/>
    </source>
</evidence>